<accession>A0AAE0T5S2</accession>
<dbReference type="SUPFAM" id="SSF57850">
    <property type="entry name" value="RING/U-box"/>
    <property type="match status" value="2"/>
</dbReference>
<evidence type="ECO:0000256" key="4">
    <source>
        <dbReference type="PROSITE-ProRule" id="PRU00175"/>
    </source>
</evidence>
<evidence type="ECO:0000256" key="3">
    <source>
        <dbReference type="ARBA" id="ARBA00022833"/>
    </source>
</evidence>
<dbReference type="InterPro" id="IPR013083">
    <property type="entry name" value="Znf_RING/FYVE/PHD"/>
</dbReference>
<dbReference type="PANTHER" id="PTHR47156">
    <property type="entry name" value="PROTEIN CBG20824"/>
    <property type="match status" value="1"/>
</dbReference>
<feature type="domain" description="RING-type" evidence="5">
    <location>
        <begin position="104"/>
        <end position="142"/>
    </location>
</feature>
<evidence type="ECO:0000313" key="7">
    <source>
        <dbReference type="Proteomes" id="UP001195483"/>
    </source>
</evidence>
<dbReference type="EMBL" id="JAEAOA010001410">
    <property type="protein sequence ID" value="KAK3603713.1"/>
    <property type="molecule type" value="Genomic_DNA"/>
</dbReference>
<reference evidence="6" key="2">
    <citation type="journal article" date="2021" name="Genome Biol. Evol.">
        <title>Developing a high-quality reference genome for a parasitic bivalve with doubly uniparental inheritance (Bivalvia: Unionida).</title>
        <authorList>
            <person name="Smith C.H."/>
        </authorList>
    </citation>
    <scope>NUCLEOTIDE SEQUENCE</scope>
    <source>
        <strain evidence="6">CHS0354</strain>
        <tissue evidence="6">Mantle</tissue>
    </source>
</reference>
<evidence type="ECO:0000256" key="2">
    <source>
        <dbReference type="ARBA" id="ARBA00022771"/>
    </source>
</evidence>
<dbReference type="Proteomes" id="UP001195483">
    <property type="component" value="Unassembled WGS sequence"/>
</dbReference>
<dbReference type="Gene3D" id="3.30.40.10">
    <property type="entry name" value="Zinc/RING finger domain, C3HC4 (zinc finger)"/>
    <property type="match status" value="2"/>
</dbReference>
<dbReference type="PROSITE" id="PS50089">
    <property type="entry name" value="ZF_RING_2"/>
    <property type="match status" value="2"/>
</dbReference>
<organism evidence="6 7">
    <name type="scientific">Potamilus streckersoni</name>
    <dbReference type="NCBI Taxonomy" id="2493646"/>
    <lineage>
        <taxon>Eukaryota</taxon>
        <taxon>Metazoa</taxon>
        <taxon>Spiralia</taxon>
        <taxon>Lophotrochozoa</taxon>
        <taxon>Mollusca</taxon>
        <taxon>Bivalvia</taxon>
        <taxon>Autobranchia</taxon>
        <taxon>Heteroconchia</taxon>
        <taxon>Palaeoheterodonta</taxon>
        <taxon>Unionida</taxon>
        <taxon>Unionoidea</taxon>
        <taxon>Unionidae</taxon>
        <taxon>Ambleminae</taxon>
        <taxon>Lampsilini</taxon>
        <taxon>Potamilus</taxon>
    </lineage>
</organism>
<dbReference type="InterPro" id="IPR052667">
    <property type="entry name" value="E3_ubiquitin-ligase_RING"/>
</dbReference>
<dbReference type="InterPro" id="IPR001841">
    <property type="entry name" value="Znf_RING"/>
</dbReference>
<reference evidence="6" key="3">
    <citation type="submission" date="2023-05" db="EMBL/GenBank/DDBJ databases">
        <authorList>
            <person name="Smith C.H."/>
        </authorList>
    </citation>
    <scope>NUCLEOTIDE SEQUENCE</scope>
    <source>
        <strain evidence="6">CHS0354</strain>
        <tissue evidence="6">Mantle</tissue>
    </source>
</reference>
<keyword evidence="2 4" id="KW-0863">Zinc-finger</keyword>
<name>A0AAE0T5S2_9BIVA</name>
<keyword evidence="1" id="KW-0479">Metal-binding</keyword>
<keyword evidence="7" id="KW-1185">Reference proteome</keyword>
<sequence length="306" mass="35302">MATTRLTDRIREDLLTCTICVEEYDSRAHRPLLLPCRHIVCASCVQSLVQGTDINCPVDRKKFRVPNNGLRCYSVDKTTLDIKNFIRRSGTPTSDTIKDKLLKCLKCRSNYDEAEHVPLSLPCQHPLCSSCVESERVHCPIDGKSYMVPQSGFPRDNTLRQLNEILGRISHTQGYSRPVSSQSIATNRPTGIHQRQRAIYRQRPSWEDNIRDFDLEESIIRFDLMDDTPPRGNHMVNVHWQPEYNRRGSPQPFYLPIISNNINQVSLNMAFNMVDVMRDIERGMQAALRGADIAVRQIQRMTQYRE</sequence>
<comment type="caution">
    <text evidence="6">The sequence shown here is derived from an EMBL/GenBank/DDBJ whole genome shotgun (WGS) entry which is preliminary data.</text>
</comment>
<evidence type="ECO:0000256" key="1">
    <source>
        <dbReference type="ARBA" id="ARBA00022723"/>
    </source>
</evidence>
<evidence type="ECO:0000259" key="5">
    <source>
        <dbReference type="PROSITE" id="PS50089"/>
    </source>
</evidence>
<reference evidence="6" key="1">
    <citation type="journal article" date="2021" name="Genome Biol. Evol.">
        <title>A High-Quality Reference Genome for a Parasitic Bivalve with Doubly Uniparental Inheritance (Bivalvia: Unionida).</title>
        <authorList>
            <person name="Smith C.H."/>
        </authorList>
    </citation>
    <scope>NUCLEOTIDE SEQUENCE</scope>
    <source>
        <strain evidence="6">CHS0354</strain>
    </source>
</reference>
<dbReference type="GO" id="GO:0008270">
    <property type="term" value="F:zinc ion binding"/>
    <property type="evidence" value="ECO:0007669"/>
    <property type="project" value="UniProtKB-KW"/>
</dbReference>
<feature type="domain" description="RING-type" evidence="5">
    <location>
        <begin position="17"/>
        <end position="60"/>
    </location>
</feature>
<dbReference type="Pfam" id="PF14634">
    <property type="entry name" value="zf-RING_5"/>
    <property type="match status" value="1"/>
</dbReference>
<dbReference type="PANTHER" id="PTHR47156:SF10">
    <property type="entry name" value="E3 UBIQUITIN-PROTEIN LIGASE TRIM-21-RELATED"/>
    <property type="match status" value="1"/>
</dbReference>
<dbReference type="PROSITE" id="PS00518">
    <property type="entry name" value="ZF_RING_1"/>
    <property type="match status" value="2"/>
</dbReference>
<protein>
    <recommendedName>
        <fullName evidence="5">RING-type domain-containing protein</fullName>
    </recommendedName>
</protein>
<gene>
    <name evidence="6" type="ORF">CHS0354_023326</name>
</gene>
<dbReference type="AlphaFoldDB" id="A0AAE0T5S2"/>
<proteinExistence type="predicted"/>
<keyword evidence="3" id="KW-0862">Zinc</keyword>
<evidence type="ECO:0000313" key="6">
    <source>
        <dbReference type="EMBL" id="KAK3603713.1"/>
    </source>
</evidence>
<dbReference type="InterPro" id="IPR017907">
    <property type="entry name" value="Znf_RING_CS"/>
</dbReference>
<dbReference type="SMART" id="SM00184">
    <property type="entry name" value="RING"/>
    <property type="match status" value="2"/>
</dbReference>